<proteinExistence type="predicted"/>
<keyword evidence="1" id="KW-0732">Signal</keyword>
<keyword evidence="2" id="KW-1185">Reference proteome</keyword>
<evidence type="ECO:0000313" key="3">
    <source>
        <dbReference type="WBParaSite" id="PSAMB.scaffold3530size17908.g21784.t1"/>
    </source>
</evidence>
<dbReference type="Proteomes" id="UP000887566">
    <property type="component" value="Unplaced"/>
</dbReference>
<evidence type="ECO:0000313" key="2">
    <source>
        <dbReference type="Proteomes" id="UP000887566"/>
    </source>
</evidence>
<accession>A0A914WBC7</accession>
<feature type="signal peptide" evidence="1">
    <location>
        <begin position="1"/>
        <end position="22"/>
    </location>
</feature>
<organism evidence="2 3">
    <name type="scientific">Plectus sambesii</name>
    <dbReference type="NCBI Taxonomy" id="2011161"/>
    <lineage>
        <taxon>Eukaryota</taxon>
        <taxon>Metazoa</taxon>
        <taxon>Ecdysozoa</taxon>
        <taxon>Nematoda</taxon>
        <taxon>Chromadorea</taxon>
        <taxon>Plectida</taxon>
        <taxon>Plectina</taxon>
        <taxon>Plectoidea</taxon>
        <taxon>Plectidae</taxon>
        <taxon>Plectus</taxon>
    </lineage>
</organism>
<dbReference type="WBParaSite" id="PSAMB.scaffold3530size17908.g21784.t1">
    <property type="protein sequence ID" value="PSAMB.scaffold3530size17908.g21784.t1"/>
    <property type="gene ID" value="PSAMB.scaffold3530size17908.g21784"/>
</dbReference>
<protein>
    <submittedName>
        <fullName evidence="3">Uncharacterized protein</fullName>
    </submittedName>
</protein>
<dbReference type="AlphaFoldDB" id="A0A914WBC7"/>
<sequence length="101" mass="10996">MKIASTLLLFTLVVVCPQIGQCCDLMQGSLCSHAMDTCLKMCNNDLKCLCNCWETIACPTCLSGGCMCFVPSGCNQPASKWSNVFMKEFLQAQSKVVQGKN</sequence>
<reference evidence="3" key="1">
    <citation type="submission" date="2022-11" db="UniProtKB">
        <authorList>
            <consortium name="WormBaseParasite"/>
        </authorList>
    </citation>
    <scope>IDENTIFICATION</scope>
</reference>
<name>A0A914WBC7_9BILA</name>
<feature type="chain" id="PRO_5037549156" evidence="1">
    <location>
        <begin position="23"/>
        <end position="101"/>
    </location>
</feature>
<evidence type="ECO:0000256" key="1">
    <source>
        <dbReference type="SAM" id="SignalP"/>
    </source>
</evidence>